<reference evidence="1 2" key="1">
    <citation type="journal article" date="2009" name="Nature">
        <title>The Sorghum bicolor genome and the diversification of grasses.</title>
        <authorList>
            <person name="Paterson A.H."/>
            <person name="Bowers J.E."/>
            <person name="Bruggmann R."/>
            <person name="Dubchak I."/>
            <person name="Grimwood J."/>
            <person name="Gundlach H."/>
            <person name="Haberer G."/>
            <person name="Hellsten U."/>
            <person name="Mitros T."/>
            <person name="Poliakov A."/>
            <person name="Schmutz J."/>
            <person name="Spannagl M."/>
            <person name="Tang H."/>
            <person name="Wang X."/>
            <person name="Wicker T."/>
            <person name="Bharti A.K."/>
            <person name="Chapman J."/>
            <person name="Feltus F.A."/>
            <person name="Gowik U."/>
            <person name="Grigoriev I.V."/>
            <person name="Lyons E."/>
            <person name="Maher C.A."/>
            <person name="Martis M."/>
            <person name="Narechania A."/>
            <person name="Otillar R.P."/>
            <person name="Penning B.W."/>
            <person name="Salamov A.A."/>
            <person name="Wang Y."/>
            <person name="Zhang L."/>
            <person name="Carpita N.C."/>
            <person name="Freeling M."/>
            <person name="Gingle A.R."/>
            <person name="Hash C.T."/>
            <person name="Keller B."/>
            <person name="Klein P."/>
            <person name="Kresovich S."/>
            <person name="McCann M.C."/>
            <person name="Ming R."/>
            <person name="Peterson D.G."/>
            <person name="Mehboob-ur-Rahman"/>
            <person name="Ware D."/>
            <person name="Westhoff P."/>
            <person name="Mayer K.F."/>
            <person name="Messing J."/>
            <person name="Rokhsar D.S."/>
        </authorList>
    </citation>
    <scope>NUCLEOTIDE SEQUENCE [LARGE SCALE GENOMIC DNA]</scope>
    <source>
        <strain evidence="2">cv. BTx623</strain>
    </source>
</reference>
<keyword evidence="2" id="KW-1185">Reference proteome</keyword>
<sequence length="86" mass="9239">MRCGDWVLRLAVWRAGGTGRTGTAAACNASLASALVTVCLGKQTGRSKHTALACRFDPRPMGSMIWSWKMGISIAGVGEDDQERRQ</sequence>
<proteinExistence type="predicted"/>
<accession>A0A194YJ85</accession>
<protein>
    <submittedName>
        <fullName evidence="1">Uncharacterized protein</fullName>
    </submittedName>
</protein>
<gene>
    <name evidence="1" type="ORF">SORBI_3010G143200</name>
</gene>
<dbReference type="Gramene" id="KXG20017">
    <property type="protein sequence ID" value="KXG20017"/>
    <property type="gene ID" value="SORBI_3010G143200"/>
</dbReference>
<reference evidence="2" key="2">
    <citation type="journal article" date="2018" name="Plant J.">
        <title>The Sorghum bicolor reference genome: improved assembly, gene annotations, a transcriptome atlas, and signatures of genome organization.</title>
        <authorList>
            <person name="McCormick R.F."/>
            <person name="Truong S.K."/>
            <person name="Sreedasyam A."/>
            <person name="Jenkins J."/>
            <person name="Shu S."/>
            <person name="Sims D."/>
            <person name="Kennedy M."/>
            <person name="Amirebrahimi M."/>
            <person name="Weers B.D."/>
            <person name="McKinley B."/>
            <person name="Mattison A."/>
            <person name="Morishige D.T."/>
            <person name="Grimwood J."/>
            <person name="Schmutz J."/>
            <person name="Mullet J.E."/>
        </authorList>
    </citation>
    <scope>NUCLEOTIDE SEQUENCE [LARGE SCALE GENOMIC DNA]</scope>
    <source>
        <strain evidence="2">cv. BTx623</strain>
    </source>
</reference>
<dbReference type="AlphaFoldDB" id="A0A194YJ85"/>
<dbReference type="EMBL" id="CM000769">
    <property type="protein sequence ID" value="KXG20017.1"/>
    <property type="molecule type" value="Genomic_DNA"/>
</dbReference>
<name>A0A194YJ85_SORBI</name>
<dbReference type="InParanoid" id="A0A194YJ85"/>
<evidence type="ECO:0000313" key="1">
    <source>
        <dbReference type="EMBL" id="KXG20017.1"/>
    </source>
</evidence>
<organism evidence="1 2">
    <name type="scientific">Sorghum bicolor</name>
    <name type="common">Sorghum</name>
    <name type="synonym">Sorghum vulgare</name>
    <dbReference type="NCBI Taxonomy" id="4558"/>
    <lineage>
        <taxon>Eukaryota</taxon>
        <taxon>Viridiplantae</taxon>
        <taxon>Streptophyta</taxon>
        <taxon>Embryophyta</taxon>
        <taxon>Tracheophyta</taxon>
        <taxon>Spermatophyta</taxon>
        <taxon>Magnoliopsida</taxon>
        <taxon>Liliopsida</taxon>
        <taxon>Poales</taxon>
        <taxon>Poaceae</taxon>
        <taxon>PACMAD clade</taxon>
        <taxon>Panicoideae</taxon>
        <taxon>Andropogonodae</taxon>
        <taxon>Andropogoneae</taxon>
        <taxon>Sorghinae</taxon>
        <taxon>Sorghum</taxon>
    </lineage>
</organism>
<dbReference type="Proteomes" id="UP000000768">
    <property type="component" value="Chromosome 10"/>
</dbReference>
<evidence type="ECO:0000313" key="2">
    <source>
        <dbReference type="Proteomes" id="UP000000768"/>
    </source>
</evidence>